<gene>
    <name evidence="1" type="ORF">JI741_31835</name>
</gene>
<dbReference type="RefSeq" id="WP_202016550.1">
    <property type="nucleotide sequence ID" value="NZ_JAERRB010000020.1"/>
</dbReference>
<organism evidence="1 2">
    <name type="scientific">Chryseolinea lacunae</name>
    <dbReference type="NCBI Taxonomy" id="2801331"/>
    <lineage>
        <taxon>Bacteria</taxon>
        <taxon>Pseudomonadati</taxon>
        <taxon>Bacteroidota</taxon>
        <taxon>Cytophagia</taxon>
        <taxon>Cytophagales</taxon>
        <taxon>Fulvivirgaceae</taxon>
        <taxon>Chryseolinea</taxon>
    </lineage>
</organism>
<reference evidence="1 2" key="1">
    <citation type="submission" date="2021-01" db="EMBL/GenBank/DDBJ databases">
        <title>Chryseolinea sp. Jin1 Genome sequencing and assembly.</title>
        <authorList>
            <person name="Kim I."/>
        </authorList>
    </citation>
    <scope>NUCLEOTIDE SEQUENCE [LARGE SCALE GENOMIC DNA]</scope>
    <source>
        <strain evidence="1 2">Jin1</strain>
    </source>
</reference>
<protein>
    <submittedName>
        <fullName evidence="1">Uncharacterized protein</fullName>
    </submittedName>
</protein>
<name>A0ABS1L2F4_9BACT</name>
<accession>A0ABS1L2F4</accession>
<dbReference type="Proteomes" id="UP000613030">
    <property type="component" value="Unassembled WGS sequence"/>
</dbReference>
<keyword evidence="2" id="KW-1185">Reference proteome</keyword>
<comment type="caution">
    <text evidence="1">The sequence shown here is derived from an EMBL/GenBank/DDBJ whole genome shotgun (WGS) entry which is preliminary data.</text>
</comment>
<dbReference type="EMBL" id="JAERRB010000020">
    <property type="protein sequence ID" value="MBL0745869.1"/>
    <property type="molecule type" value="Genomic_DNA"/>
</dbReference>
<evidence type="ECO:0000313" key="1">
    <source>
        <dbReference type="EMBL" id="MBL0745869.1"/>
    </source>
</evidence>
<evidence type="ECO:0000313" key="2">
    <source>
        <dbReference type="Proteomes" id="UP000613030"/>
    </source>
</evidence>
<sequence>MKFMILKGEVRMGHTVIFLVFELNSKNKQEDEKKIKTPGIIHVIVDARPVVVTTNCTVQFQTNLVHE</sequence>
<proteinExistence type="predicted"/>